<accession>A0ABN4UXX1</accession>
<dbReference type="Proteomes" id="UP000185490">
    <property type="component" value="Chromosome"/>
</dbReference>
<keyword evidence="3" id="KW-1185">Reference proteome</keyword>
<dbReference type="EMBL" id="CP007389">
    <property type="protein sequence ID" value="APT74884.1"/>
    <property type="molecule type" value="Genomic_DNA"/>
</dbReference>
<organism evidence="2 3">
    <name type="scientific">Thermosipho melanesiensis</name>
    <dbReference type="NCBI Taxonomy" id="46541"/>
    <lineage>
        <taxon>Bacteria</taxon>
        <taxon>Thermotogati</taxon>
        <taxon>Thermotogota</taxon>
        <taxon>Thermotogae</taxon>
        <taxon>Thermotogales</taxon>
        <taxon>Fervidobacteriaceae</taxon>
        <taxon>Thermosipho</taxon>
    </lineage>
</organism>
<feature type="domain" description="HEPN/RES N-terminal" evidence="1">
    <location>
        <begin position="24"/>
        <end position="78"/>
    </location>
</feature>
<evidence type="ECO:0000313" key="3">
    <source>
        <dbReference type="Proteomes" id="UP000185490"/>
    </source>
</evidence>
<proteinExistence type="predicted"/>
<reference evidence="2 3" key="1">
    <citation type="submission" date="2014-02" db="EMBL/GenBank/DDBJ databases">
        <title>Diversity of Thermotogales isolates from hydrothermal vents.</title>
        <authorList>
            <person name="Haverkamp T.H.A."/>
            <person name="Lossouarn J."/>
            <person name="Geslin C."/>
            <person name="Nesbo C.L."/>
        </authorList>
    </citation>
    <scope>NUCLEOTIDE SEQUENCE [LARGE SCALE GENOMIC DNA]</scope>
    <source>
        <strain evidence="2 3">431</strain>
    </source>
</reference>
<protein>
    <recommendedName>
        <fullName evidence="1">HEPN/RES N-terminal domain-containing protein</fullName>
    </recommendedName>
</protein>
<evidence type="ECO:0000259" key="1">
    <source>
        <dbReference type="Pfam" id="PF18870"/>
    </source>
</evidence>
<gene>
    <name evidence="2" type="ORF">BW47_05920</name>
</gene>
<dbReference type="InterPro" id="IPR041206">
    <property type="entry name" value="HEPN/RES_NTD1"/>
</dbReference>
<dbReference type="Pfam" id="PF18870">
    <property type="entry name" value="HEPN_RES_NTD1"/>
    <property type="match status" value="1"/>
</dbReference>
<sequence>MEDKEHCCAECFKDEYIRNFIIQEGKKGKCDVCGRDNVFVVSFDLVADFIIEGFRRAYETLENEGFWHPEEKRYCDPVTGNDLGQSMFEALYYVEEIFSDDLEEVLKL</sequence>
<evidence type="ECO:0000313" key="2">
    <source>
        <dbReference type="EMBL" id="APT74884.1"/>
    </source>
</evidence>
<dbReference type="RefSeq" id="WP_012057322.1">
    <property type="nucleotide sequence ID" value="NZ_CP007389.1"/>
</dbReference>
<name>A0ABN4UXX1_9BACT</name>